<comment type="caution">
    <text evidence="8">The sequence shown here is derived from an EMBL/GenBank/DDBJ whole genome shotgun (WGS) entry which is preliminary data.</text>
</comment>
<dbReference type="InterPro" id="IPR053724">
    <property type="entry name" value="OMP_A26_sf"/>
</dbReference>
<dbReference type="PANTHER" id="PTHR34001:SF3">
    <property type="entry name" value="BLL7405 PROTEIN"/>
    <property type="match status" value="1"/>
</dbReference>
<evidence type="ECO:0000256" key="3">
    <source>
        <dbReference type="ARBA" id="ARBA00023136"/>
    </source>
</evidence>
<dbReference type="SUPFAM" id="SSF56925">
    <property type="entry name" value="OMPA-like"/>
    <property type="match status" value="1"/>
</dbReference>
<gene>
    <name evidence="8" type="ORF">ACFFJ6_10495</name>
</gene>
<evidence type="ECO:0000256" key="2">
    <source>
        <dbReference type="ARBA" id="ARBA00022729"/>
    </source>
</evidence>
<organism evidence="8 9">
    <name type="scientific">Rhodopseudomonas telluris</name>
    <dbReference type="NCBI Taxonomy" id="644215"/>
    <lineage>
        <taxon>Bacteria</taxon>
        <taxon>Pseudomonadati</taxon>
        <taxon>Pseudomonadota</taxon>
        <taxon>Alphaproteobacteria</taxon>
        <taxon>Hyphomicrobiales</taxon>
        <taxon>Nitrobacteraceae</taxon>
        <taxon>Rhodopseudomonas</taxon>
    </lineage>
</organism>
<keyword evidence="2 6" id="KW-0732">Signal</keyword>
<dbReference type="Pfam" id="PF13505">
    <property type="entry name" value="OMP_b-brl"/>
    <property type="match status" value="1"/>
</dbReference>
<protein>
    <submittedName>
        <fullName evidence="8">Outer membrane beta-barrel protein</fullName>
    </submittedName>
</protein>
<feature type="chain" id="PRO_5046633640" evidence="6">
    <location>
        <begin position="22"/>
        <end position="562"/>
    </location>
</feature>
<evidence type="ECO:0000313" key="9">
    <source>
        <dbReference type="Proteomes" id="UP001589775"/>
    </source>
</evidence>
<keyword evidence="4" id="KW-0998">Cell outer membrane</keyword>
<dbReference type="EMBL" id="JBHLWM010000004">
    <property type="protein sequence ID" value="MFC0240898.1"/>
    <property type="molecule type" value="Genomic_DNA"/>
</dbReference>
<dbReference type="PANTHER" id="PTHR34001">
    <property type="entry name" value="BLL7405 PROTEIN"/>
    <property type="match status" value="1"/>
</dbReference>
<dbReference type="Gene3D" id="2.40.128.90">
    <property type="entry name" value="OMPT-like"/>
    <property type="match status" value="1"/>
</dbReference>
<feature type="domain" description="Outer membrane protein beta-barrel" evidence="7">
    <location>
        <begin position="23"/>
        <end position="214"/>
    </location>
</feature>
<dbReference type="SUPFAM" id="SSF69917">
    <property type="entry name" value="OMPT-like"/>
    <property type="match status" value="1"/>
</dbReference>
<evidence type="ECO:0000256" key="5">
    <source>
        <dbReference type="ARBA" id="ARBA00038306"/>
    </source>
</evidence>
<dbReference type="Gene3D" id="2.40.160.20">
    <property type="match status" value="1"/>
</dbReference>
<comment type="subcellular location">
    <subcellularLocation>
        <location evidence="1">Cell outer membrane</location>
    </subcellularLocation>
</comment>
<evidence type="ECO:0000256" key="6">
    <source>
        <dbReference type="SAM" id="SignalP"/>
    </source>
</evidence>
<dbReference type="RefSeq" id="WP_378387294.1">
    <property type="nucleotide sequence ID" value="NZ_JBHLWM010000004.1"/>
</dbReference>
<feature type="signal peptide" evidence="6">
    <location>
        <begin position="1"/>
        <end position="21"/>
    </location>
</feature>
<comment type="similarity">
    <text evidence="5">Belongs to the Omp25/RopB family.</text>
</comment>
<dbReference type="InterPro" id="IPR027385">
    <property type="entry name" value="Beta-barrel_OMP"/>
</dbReference>
<evidence type="ECO:0000256" key="4">
    <source>
        <dbReference type="ARBA" id="ARBA00023237"/>
    </source>
</evidence>
<keyword evidence="3" id="KW-0472">Membrane</keyword>
<evidence type="ECO:0000313" key="8">
    <source>
        <dbReference type="EMBL" id="MFC0240898.1"/>
    </source>
</evidence>
<keyword evidence="9" id="KW-1185">Reference proteome</keyword>
<evidence type="ECO:0000259" key="7">
    <source>
        <dbReference type="Pfam" id="PF13505"/>
    </source>
</evidence>
<dbReference type="InterPro" id="IPR020080">
    <property type="entry name" value="OM_adhesin/peptidase_omptin"/>
</dbReference>
<evidence type="ECO:0000256" key="1">
    <source>
        <dbReference type="ARBA" id="ARBA00004442"/>
    </source>
</evidence>
<name>A0ABV6ERQ0_9BRAD</name>
<dbReference type="Proteomes" id="UP001589775">
    <property type="component" value="Unassembled WGS sequence"/>
</dbReference>
<reference evidence="8 9" key="1">
    <citation type="submission" date="2024-09" db="EMBL/GenBank/DDBJ databases">
        <authorList>
            <person name="Sun Q."/>
            <person name="Mori K."/>
        </authorList>
    </citation>
    <scope>NUCLEOTIDE SEQUENCE [LARGE SCALE GENOMIC DNA]</scope>
    <source>
        <strain evidence="8 9">KCTC 23279</strain>
    </source>
</reference>
<accession>A0ABV6ERQ0</accession>
<proteinExistence type="inferred from homology"/>
<dbReference type="InterPro" id="IPR051692">
    <property type="entry name" value="OMP-like"/>
</dbReference>
<dbReference type="InterPro" id="IPR011250">
    <property type="entry name" value="OMP/PagP_B-barrel"/>
</dbReference>
<sequence>MRRLVVTSTAVFVVTAGAAAAADMPRLSRLPPAAPVIWNWTGPYWGVHVGGSFGSSNFDDSAGPGIYGGSVRSPAALAGIQLGYNLQRAHWVFGVEADISAVNANGTNTCLASSGAFISANCRVRQDALATLTGRAGFAAGPGGRTLLYAKGGAAFLAERIDIAANSPLESATDATAGRFGWTAGAGIETALAPAWSVKLEYNYANFGSRDMATPDSYRWDAVGGWVPTPQGSSRVSQDLHAVKLGLNLKLGGDTEARFEDYHLRGSQSDDRAPIGEVEIGGRVWYSAGRFQKDLGNSSDPGHQNVLISRLTYQSDAASGELFGRIDGPHDLFLKGFAGGGKLVSGRMNDEDWIANDGIPYSNTLSDPVKGSIAYATLDAGYDLLRGPGYKFGGFVGYNYYREAKAAYGCVQNAGPLASAACGSPIPNSVLAITENDTWHSLRVGLNGEVALGRGVKLSADAAYLPYVKFFGEDNHVLRRDVSNTLSPERATGQGVQLEAILSYQFSNAFSLGAGARYWAMWATTDAYTNIFGTACPCQTLPVRTERYGTFLQAAYKFDSLK</sequence>